<dbReference type="GO" id="GO:0030655">
    <property type="term" value="P:beta-lactam antibiotic catabolic process"/>
    <property type="evidence" value="ECO:0007669"/>
    <property type="project" value="InterPro"/>
</dbReference>
<gene>
    <name evidence="5" type="ORF">GCM10011487_56620</name>
</gene>
<dbReference type="PANTHER" id="PTHR35333:SF3">
    <property type="entry name" value="BETA-LACTAMASE-TYPE TRANSPEPTIDASE FOLD CONTAINING PROTEIN"/>
    <property type="match status" value="1"/>
</dbReference>
<evidence type="ECO:0000313" key="6">
    <source>
        <dbReference type="Proteomes" id="UP000445000"/>
    </source>
</evidence>
<comment type="catalytic activity">
    <reaction evidence="1">
        <text>a beta-lactam + H2O = a substituted beta-amino acid</text>
        <dbReference type="Rhea" id="RHEA:20401"/>
        <dbReference type="ChEBI" id="CHEBI:15377"/>
        <dbReference type="ChEBI" id="CHEBI:35627"/>
        <dbReference type="ChEBI" id="CHEBI:140347"/>
        <dbReference type="EC" id="3.5.2.6"/>
    </reaction>
</comment>
<dbReference type="InterPro" id="IPR045155">
    <property type="entry name" value="Beta-lactam_cat"/>
</dbReference>
<protein>
    <recommendedName>
        <fullName evidence="3">beta-lactamase</fullName>
        <ecNumber evidence="3">3.5.2.6</ecNumber>
    </recommendedName>
</protein>
<dbReference type="PANTHER" id="PTHR35333">
    <property type="entry name" value="BETA-LACTAMASE"/>
    <property type="match status" value="1"/>
</dbReference>
<dbReference type="AlphaFoldDB" id="A0A829YLF6"/>
<dbReference type="EC" id="3.5.2.6" evidence="3"/>
<name>A0A829YLF6_9GAMM</name>
<dbReference type="Proteomes" id="UP000445000">
    <property type="component" value="Unassembled WGS sequence"/>
</dbReference>
<comment type="caution">
    <text evidence="5">The sequence shown here is derived from an EMBL/GenBank/DDBJ whole genome shotgun (WGS) entry which is preliminary data.</text>
</comment>
<dbReference type="RefSeq" id="WP_161815255.1">
    <property type="nucleotide sequence ID" value="NZ_BLJN01000006.1"/>
</dbReference>
<accession>A0A829YLF6</accession>
<evidence type="ECO:0000313" key="5">
    <source>
        <dbReference type="EMBL" id="GFE83662.1"/>
    </source>
</evidence>
<feature type="domain" description="Beta-lactamase class A catalytic" evidence="4">
    <location>
        <begin position="35"/>
        <end position="299"/>
    </location>
</feature>
<dbReference type="InterPro" id="IPR000871">
    <property type="entry name" value="Beta-lactam_class-A"/>
</dbReference>
<reference evidence="6" key="1">
    <citation type="submission" date="2020-01" db="EMBL/GenBank/DDBJ databases">
        <title>'Steroidobacter agaridevorans' sp. nov., agar-degrading bacteria isolated from rhizosphere soils.</title>
        <authorList>
            <person name="Ikenaga M."/>
            <person name="Kataoka M."/>
            <person name="Murouchi A."/>
            <person name="Katsuragi S."/>
            <person name="Sakai M."/>
        </authorList>
    </citation>
    <scope>NUCLEOTIDE SEQUENCE [LARGE SCALE GENOMIC DNA]</scope>
    <source>
        <strain evidence="6">YU21-B</strain>
    </source>
</reference>
<keyword evidence="6" id="KW-1185">Reference proteome</keyword>
<dbReference type="InterPro" id="IPR012338">
    <property type="entry name" value="Beta-lactam/transpept-like"/>
</dbReference>
<organism evidence="5 6">
    <name type="scientific">Steroidobacter agaridevorans</name>
    <dbReference type="NCBI Taxonomy" id="2695856"/>
    <lineage>
        <taxon>Bacteria</taxon>
        <taxon>Pseudomonadati</taxon>
        <taxon>Pseudomonadota</taxon>
        <taxon>Gammaproteobacteria</taxon>
        <taxon>Steroidobacterales</taxon>
        <taxon>Steroidobacteraceae</taxon>
        <taxon>Steroidobacter</taxon>
    </lineage>
</organism>
<comment type="similarity">
    <text evidence="2">Belongs to the class-A beta-lactamase family.</text>
</comment>
<evidence type="ECO:0000256" key="3">
    <source>
        <dbReference type="ARBA" id="ARBA00012865"/>
    </source>
</evidence>
<dbReference type="GO" id="GO:0046677">
    <property type="term" value="P:response to antibiotic"/>
    <property type="evidence" value="ECO:0007669"/>
    <property type="project" value="InterPro"/>
</dbReference>
<proteinExistence type="inferred from homology"/>
<dbReference type="GO" id="GO:0008800">
    <property type="term" value="F:beta-lactamase activity"/>
    <property type="evidence" value="ECO:0007669"/>
    <property type="project" value="UniProtKB-EC"/>
</dbReference>
<dbReference type="Gene3D" id="3.40.710.10">
    <property type="entry name" value="DD-peptidase/beta-lactamase superfamily"/>
    <property type="match status" value="1"/>
</dbReference>
<evidence type="ECO:0000256" key="2">
    <source>
        <dbReference type="ARBA" id="ARBA00009009"/>
    </source>
</evidence>
<dbReference type="SUPFAM" id="SSF56601">
    <property type="entry name" value="beta-lactamase/transpeptidase-like"/>
    <property type="match status" value="1"/>
</dbReference>
<dbReference type="EMBL" id="BLJN01000006">
    <property type="protein sequence ID" value="GFE83662.1"/>
    <property type="molecule type" value="Genomic_DNA"/>
</dbReference>
<dbReference type="Pfam" id="PF13354">
    <property type="entry name" value="Beta-lactamase2"/>
    <property type="match status" value="1"/>
</dbReference>
<evidence type="ECO:0000259" key="4">
    <source>
        <dbReference type="Pfam" id="PF13354"/>
    </source>
</evidence>
<evidence type="ECO:0000256" key="1">
    <source>
        <dbReference type="ARBA" id="ARBA00001526"/>
    </source>
</evidence>
<sequence>MMHLAVMPALAEDSALSNLNHLLEAELSRWPAHTGLYVKHLGTGEQARIRAQERFESASTIKVAIMVRAFQLADENKLDLTSRHELTAGDYRGGSGILKYSDLGLKLTLHDMITQMIITSDNTATDIMVAKVGGREKLNEFLREAGYKALKLNRTTHEFFRQSLEAIDPKFGRLSPEQVFAIGADRPAFTEPYRDLIAQVKTAEERAGESRARHNDDETKWFGVATPAEMGALLEGIERCTLATRQSCEDMKRILRAQQVTHKIPHYLSVPAGNKTGDTGSVTNDVGIIYSLSGPIVMASYNMDIKGQRTELDDCIGALARRVVDYFDGGPKQAR</sequence>